<evidence type="ECO:0000256" key="5">
    <source>
        <dbReference type="ARBA" id="ARBA00022989"/>
    </source>
</evidence>
<proteinExistence type="inferred from homology"/>
<feature type="domain" description="Ammonium transporter AmtB-like" evidence="10">
    <location>
        <begin position="382"/>
        <end position="521"/>
    </location>
</feature>
<feature type="compositionally biased region" description="Basic and acidic residues" evidence="8">
    <location>
        <begin position="546"/>
        <end position="557"/>
    </location>
</feature>
<evidence type="ECO:0000313" key="12">
    <source>
        <dbReference type="Proteomes" id="UP001285441"/>
    </source>
</evidence>
<gene>
    <name evidence="11" type="ORF">B0H63DRAFT_529790</name>
</gene>
<feature type="transmembrane region" description="Helical" evidence="9">
    <location>
        <begin position="383"/>
        <end position="402"/>
    </location>
</feature>
<feature type="transmembrane region" description="Helical" evidence="9">
    <location>
        <begin position="332"/>
        <end position="349"/>
    </location>
</feature>
<protein>
    <submittedName>
        <fullName evidence="11">Ammonium transporter AmtB-like domain-containing protein</fullName>
    </submittedName>
</protein>
<dbReference type="GO" id="GO:0008519">
    <property type="term" value="F:ammonium channel activity"/>
    <property type="evidence" value="ECO:0007669"/>
    <property type="project" value="InterPro"/>
</dbReference>
<keyword evidence="4 9" id="KW-0812">Transmembrane</keyword>
<keyword evidence="3" id="KW-0813">Transport</keyword>
<feature type="transmembrane region" description="Helical" evidence="9">
    <location>
        <begin position="207"/>
        <end position="224"/>
    </location>
</feature>
<evidence type="ECO:0000259" key="10">
    <source>
        <dbReference type="Pfam" id="PF00909"/>
    </source>
</evidence>
<feature type="domain" description="Ammonium transporter AmtB-like" evidence="10">
    <location>
        <begin position="285"/>
        <end position="350"/>
    </location>
</feature>
<feature type="region of interest" description="Disordered" evidence="8">
    <location>
        <begin position="546"/>
        <end position="567"/>
    </location>
</feature>
<sequence length="567" mass="60891">MANVTLVPLASQPTGKAAVVSYNELLKHPELYYAGIDLVWVTTASCLVFVMIPALSLIYSGLSNRSFALTLFRLPMITGACVGMQWVLWGYLVTFSDSALSSNWWGGQASAGGYKSVLGMPISVGDGTNTDAVVPELLFALYEGMFASFTAAVVCGGTMQRARPQRFIIFITLWSLLVYDPVARWSWSKNGWLKVLGTLDFAGGTPVHIVSGTTVAAFAIFCSIESNKGPSEFYRAAANRVISRAKEAFYNVRCIVDIAYGLLTFGRHALEDKEPPMNIEQPLFKKAAASFPYNVNFVVLGTSLLWFGWAGFNGGSALGGNLRAVSAWTSTHVAACAGGTTGVLWIWAAKGIQSLAEQNPSMDSEYRDSSLDHGGAQPEFSRLSVWSFCDGAISGLIAITPAAGYVPVWSAAIFGVVGAIGVNFLKQEAAFFLRNDPFHIFAMHSGGGVIGMVLTGIFADPTTTGLDGHSTLPNPDYTMAKRVGLQLADVACGGVYTFVMTLGILYFLKAVAVLLRITKWDTSCVDIPGDMFQAVLQQQWEGHIDPETGALKPKEKPAQATGSYWPS</sequence>
<keyword evidence="12" id="KW-1185">Reference proteome</keyword>
<dbReference type="Proteomes" id="UP001285441">
    <property type="component" value="Unassembled WGS sequence"/>
</dbReference>
<dbReference type="Pfam" id="PF00909">
    <property type="entry name" value="Ammonium_transp"/>
    <property type="match status" value="3"/>
</dbReference>
<evidence type="ECO:0000256" key="2">
    <source>
        <dbReference type="ARBA" id="ARBA00005887"/>
    </source>
</evidence>
<keyword evidence="5 9" id="KW-1133">Transmembrane helix</keyword>
<organism evidence="11 12">
    <name type="scientific">Podospora didyma</name>
    <dbReference type="NCBI Taxonomy" id="330526"/>
    <lineage>
        <taxon>Eukaryota</taxon>
        <taxon>Fungi</taxon>
        <taxon>Dikarya</taxon>
        <taxon>Ascomycota</taxon>
        <taxon>Pezizomycotina</taxon>
        <taxon>Sordariomycetes</taxon>
        <taxon>Sordariomycetidae</taxon>
        <taxon>Sordariales</taxon>
        <taxon>Podosporaceae</taxon>
        <taxon>Podospora</taxon>
    </lineage>
</organism>
<evidence type="ECO:0000256" key="6">
    <source>
        <dbReference type="ARBA" id="ARBA00023136"/>
    </source>
</evidence>
<dbReference type="InterPro" id="IPR024041">
    <property type="entry name" value="NH4_transpt_AmtB-like_dom"/>
</dbReference>
<evidence type="ECO:0000256" key="8">
    <source>
        <dbReference type="SAM" id="MobiDB-lite"/>
    </source>
</evidence>
<feature type="transmembrane region" description="Helical" evidence="9">
    <location>
        <begin position="483"/>
        <end position="508"/>
    </location>
</feature>
<comment type="subcellular location">
    <subcellularLocation>
        <location evidence="1">Membrane</location>
        <topology evidence="1">Multi-pass membrane protein</topology>
    </subcellularLocation>
</comment>
<reference evidence="11" key="2">
    <citation type="submission" date="2023-06" db="EMBL/GenBank/DDBJ databases">
        <authorList>
            <consortium name="Lawrence Berkeley National Laboratory"/>
            <person name="Haridas S."/>
            <person name="Hensen N."/>
            <person name="Bonometti L."/>
            <person name="Westerberg I."/>
            <person name="Brannstrom I.O."/>
            <person name="Guillou S."/>
            <person name="Cros-Aarteil S."/>
            <person name="Calhoun S."/>
            <person name="Kuo A."/>
            <person name="Mondo S."/>
            <person name="Pangilinan J."/>
            <person name="Riley R."/>
            <person name="LaButti K."/>
            <person name="Andreopoulos B."/>
            <person name="Lipzen A."/>
            <person name="Chen C."/>
            <person name="Yanf M."/>
            <person name="Daum C."/>
            <person name="Ng V."/>
            <person name="Clum A."/>
            <person name="Steindorff A."/>
            <person name="Ohm R."/>
            <person name="Martin F."/>
            <person name="Silar P."/>
            <person name="Natvig D."/>
            <person name="Lalanne C."/>
            <person name="Gautier V."/>
            <person name="Ament-velasquez S.L."/>
            <person name="Kruys A."/>
            <person name="Hutchinson M.I."/>
            <person name="Powell A.J."/>
            <person name="Barry K."/>
            <person name="Miller A.N."/>
            <person name="Grigoriev I.V."/>
            <person name="Debuchy R."/>
            <person name="Gladieux P."/>
            <person name="Thoren M.H."/>
            <person name="Johannesson H."/>
        </authorList>
    </citation>
    <scope>NUCLEOTIDE SEQUENCE</scope>
    <source>
        <strain evidence="11">CBS 232.78</strain>
    </source>
</reference>
<comment type="caution">
    <text evidence="11">The sequence shown here is derived from an EMBL/GenBank/DDBJ whole genome shotgun (WGS) entry which is preliminary data.</text>
</comment>
<dbReference type="SUPFAM" id="SSF111352">
    <property type="entry name" value="Ammonium transporter"/>
    <property type="match status" value="2"/>
</dbReference>
<dbReference type="AlphaFoldDB" id="A0AAE0JZ93"/>
<dbReference type="PANTHER" id="PTHR43029:SF10">
    <property type="entry name" value="AMMONIUM TRANSPORTER MEP2"/>
    <property type="match status" value="1"/>
</dbReference>
<reference evidence="11" key="1">
    <citation type="journal article" date="2023" name="Mol. Phylogenet. Evol.">
        <title>Genome-scale phylogeny and comparative genomics of the fungal order Sordariales.</title>
        <authorList>
            <person name="Hensen N."/>
            <person name="Bonometti L."/>
            <person name="Westerberg I."/>
            <person name="Brannstrom I.O."/>
            <person name="Guillou S."/>
            <person name="Cros-Aarteil S."/>
            <person name="Calhoun S."/>
            <person name="Haridas S."/>
            <person name="Kuo A."/>
            <person name="Mondo S."/>
            <person name="Pangilinan J."/>
            <person name="Riley R."/>
            <person name="LaButti K."/>
            <person name="Andreopoulos B."/>
            <person name="Lipzen A."/>
            <person name="Chen C."/>
            <person name="Yan M."/>
            <person name="Daum C."/>
            <person name="Ng V."/>
            <person name="Clum A."/>
            <person name="Steindorff A."/>
            <person name="Ohm R.A."/>
            <person name="Martin F."/>
            <person name="Silar P."/>
            <person name="Natvig D.O."/>
            <person name="Lalanne C."/>
            <person name="Gautier V."/>
            <person name="Ament-Velasquez S.L."/>
            <person name="Kruys A."/>
            <person name="Hutchinson M.I."/>
            <person name="Powell A.J."/>
            <person name="Barry K."/>
            <person name="Miller A.N."/>
            <person name="Grigoriev I.V."/>
            <person name="Debuchy R."/>
            <person name="Gladieux P."/>
            <person name="Hiltunen Thoren M."/>
            <person name="Johannesson H."/>
        </authorList>
    </citation>
    <scope>NUCLEOTIDE SEQUENCE</scope>
    <source>
        <strain evidence="11">CBS 232.78</strain>
    </source>
</reference>
<dbReference type="InterPro" id="IPR001905">
    <property type="entry name" value="Ammonium_transpt"/>
</dbReference>
<name>A0AAE0JZ93_9PEZI</name>
<evidence type="ECO:0000256" key="9">
    <source>
        <dbReference type="SAM" id="Phobius"/>
    </source>
</evidence>
<keyword evidence="6 9" id="KW-0472">Membrane</keyword>
<feature type="transmembrane region" description="Helical" evidence="9">
    <location>
        <begin position="71"/>
        <end position="92"/>
    </location>
</feature>
<dbReference type="PANTHER" id="PTHR43029">
    <property type="entry name" value="AMMONIUM TRANSPORTER MEP2"/>
    <property type="match status" value="1"/>
</dbReference>
<dbReference type="Gene3D" id="1.10.3430.10">
    <property type="entry name" value="Ammonium transporter AmtB like domains"/>
    <property type="match status" value="1"/>
</dbReference>
<feature type="transmembrane region" description="Helical" evidence="9">
    <location>
        <begin position="437"/>
        <end position="459"/>
    </location>
</feature>
<evidence type="ECO:0000313" key="11">
    <source>
        <dbReference type="EMBL" id="KAK3366406.1"/>
    </source>
</evidence>
<evidence type="ECO:0000256" key="3">
    <source>
        <dbReference type="ARBA" id="ARBA00022448"/>
    </source>
</evidence>
<evidence type="ECO:0000256" key="1">
    <source>
        <dbReference type="ARBA" id="ARBA00004141"/>
    </source>
</evidence>
<feature type="transmembrane region" description="Helical" evidence="9">
    <location>
        <begin position="137"/>
        <end position="155"/>
    </location>
</feature>
<accession>A0AAE0JZ93</accession>
<keyword evidence="7" id="KW-0924">Ammonia transport</keyword>
<feature type="domain" description="Ammonium transporter AmtB-like" evidence="10">
    <location>
        <begin position="39"/>
        <end position="221"/>
    </location>
</feature>
<evidence type="ECO:0000256" key="4">
    <source>
        <dbReference type="ARBA" id="ARBA00022692"/>
    </source>
</evidence>
<evidence type="ECO:0000256" key="7">
    <source>
        <dbReference type="ARBA" id="ARBA00023177"/>
    </source>
</evidence>
<feature type="transmembrane region" description="Helical" evidence="9">
    <location>
        <begin position="33"/>
        <end position="59"/>
    </location>
</feature>
<dbReference type="GO" id="GO:0005886">
    <property type="term" value="C:plasma membrane"/>
    <property type="evidence" value="ECO:0007669"/>
    <property type="project" value="TreeGrafter"/>
</dbReference>
<dbReference type="InterPro" id="IPR029020">
    <property type="entry name" value="Ammonium/urea_transptr"/>
</dbReference>
<dbReference type="EMBL" id="JAULSW010000012">
    <property type="protein sequence ID" value="KAK3366406.1"/>
    <property type="molecule type" value="Genomic_DNA"/>
</dbReference>
<feature type="transmembrane region" description="Helical" evidence="9">
    <location>
        <begin position="293"/>
        <end position="312"/>
    </location>
</feature>
<feature type="transmembrane region" description="Helical" evidence="9">
    <location>
        <begin position="167"/>
        <end position="187"/>
    </location>
</feature>
<comment type="similarity">
    <text evidence="2">Belongs to the ammonia transporter channel (TC 1.A.11.2) family.</text>
</comment>
<feature type="transmembrane region" description="Helical" evidence="9">
    <location>
        <begin position="408"/>
        <end position="425"/>
    </location>
</feature>